<sequence length="79" mass="8732">MKHRKWSELSIPERCAIVGAGLVQIGLAGGAWWDLSRRPADAVRGTKETWALVIAINFIGPLAYLRFGRKPIHPVDEPA</sequence>
<dbReference type="RefSeq" id="WP_168511033.1">
    <property type="nucleotide sequence ID" value="NZ_JAAXLS010000001.1"/>
</dbReference>
<keyword evidence="5 6" id="KW-0472">Membrane</keyword>
<dbReference type="EMBL" id="JAAXLS010000001">
    <property type="protein sequence ID" value="NKQ51835.1"/>
    <property type="molecule type" value="Genomic_DNA"/>
</dbReference>
<proteinExistence type="predicted"/>
<dbReference type="Proteomes" id="UP000715441">
    <property type="component" value="Unassembled WGS sequence"/>
</dbReference>
<dbReference type="InterPro" id="IPR027379">
    <property type="entry name" value="CLS_N"/>
</dbReference>
<evidence type="ECO:0000256" key="4">
    <source>
        <dbReference type="ARBA" id="ARBA00022989"/>
    </source>
</evidence>
<evidence type="ECO:0000256" key="3">
    <source>
        <dbReference type="ARBA" id="ARBA00022692"/>
    </source>
</evidence>
<feature type="domain" description="Cardiolipin synthase N-terminal" evidence="7">
    <location>
        <begin position="31"/>
        <end position="69"/>
    </location>
</feature>
<organism evidence="8 9">
    <name type="scientific">Amycolatopsis acididurans</name>
    <dbReference type="NCBI Taxonomy" id="2724524"/>
    <lineage>
        <taxon>Bacteria</taxon>
        <taxon>Bacillati</taxon>
        <taxon>Actinomycetota</taxon>
        <taxon>Actinomycetes</taxon>
        <taxon>Pseudonocardiales</taxon>
        <taxon>Pseudonocardiaceae</taxon>
        <taxon>Amycolatopsis</taxon>
    </lineage>
</organism>
<feature type="transmembrane region" description="Helical" evidence="6">
    <location>
        <begin position="49"/>
        <end position="67"/>
    </location>
</feature>
<name>A0ABX1J0E8_9PSEU</name>
<keyword evidence="3 6" id="KW-0812">Transmembrane</keyword>
<accession>A0ABX1J0E8</accession>
<comment type="caution">
    <text evidence="8">The sequence shown here is derived from an EMBL/GenBank/DDBJ whole genome shotgun (WGS) entry which is preliminary data.</text>
</comment>
<evidence type="ECO:0000313" key="8">
    <source>
        <dbReference type="EMBL" id="NKQ51835.1"/>
    </source>
</evidence>
<gene>
    <name evidence="8" type="ORF">HFP15_02950</name>
</gene>
<dbReference type="Pfam" id="PF13396">
    <property type="entry name" value="PLDc_N"/>
    <property type="match status" value="1"/>
</dbReference>
<evidence type="ECO:0000256" key="2">
    <source>
        <dbReference type="ARBA" id="ARBA00022475"/>
    </source>
</evidence>
<evidence type="ECO:0000313" key="9">
    <source>
        <dbReference type="Proteomes" id="UP000715441"/>
    </source>
</evidence>
<evidence type="ECO:0000256" key="6">
    <source>
        <dbReference type="SAM" id="Phobius"/>
    </source>
</evidence>
<reference evidence="8 9" key="1">
    <citation type="submission" date="2020-04" db="EMBL/GenBank/DDBJ databases">
        <title>Novel species.</title>
        <authorList>
            <person name="Teo W.F.A."/>
            <person name="Lipun K."/>
            <person name="Srisuk N."/>
            <person name="Duangmal K."/>
        </authorList>
    </citation>
    <scope>NUCLEOTIDE SEQUENCE [LARGE SCALE GENOMIC DNA]</scope>
    <source>
        <strain evidence="8 9">K13G38</strain>
    </source>
</reference>
<feature type="transmembrane region" description="Helical" evidence="6">
    <location>
        <begin position="12"/>
        <end position="33"/>
    </location>
</feature>
<keyword evidence="9" id="KW-1185">Reference proteome</keyword>
<protein>
    <submittedName>
        <fullName evidence="8">PLDc_N domain-containing protein</fullName>
    </submittedName>
</protein>
<comment type="subcellular location">
    <subcellularLocation>
        <location evidence="1">Cell membrane</location>
        <topology evidence="1">Multi-pass membrane protein</topology>
    </subcellularLocation>
</comment>
<evidence type="ECO:0000256" key="1">
    <source>
        <dbReference type="ARBA" id="ARBA00004651"/>
    </source>
</evidence>
<keyword evidence="2" id="KW-1003">Cell membrane</keyword>
<keyword evidence="4 6" id="KW-1133">Transmembrane helix</keyword>
<evidence type="ECO:0000256" key="5">
    <source>
        <dbReference type="ARBA" id="ARBA00023136"/>
    </source>
</evidence>
<evidence type="ECO:0000259" key="7">
    <source>
        <dbReference type="Pfam" id="PF13396"/>
    </source>
</evidence>